<name>A0AAV4PIK1_CAEEX</name>
<keyword evidence="2" id="KW-1185">Reference proteome</keyword>
<sequence length="83" mass="9613">MDLVLERIVKGQTLAQSENNTPRRRKATKTQIRRNFERKINEGFFGRPNWFLGLITGDQARPTLDNPSNPCTRNETLACFIHL</sequence>
<accession>A0AAV4PIK1</accession>
<evidence type="ECO:0000313" key="2">
    <source>
        <dbReference type="Proteomes" id="UP001054945"/>
    </source>
</evidence>
<gene>
    <name evidence="1" type="ORF">CEXT_160511</name>
</gene>
<evidence type="ECO:0000313" key="1">
    <source>
        <dbReference type="EMBL" id="GIX95961.1"/>
    </source>
</evidence>
<protein>
    <submittedName>
        <fullName evidence="1">Uncharacterized protein</fullName>
    </submittedName>
</protein>
<dbReference type="EMBL" id="BPLR01004586">
    <property type="protein sequence ID" value="GIX95961.1"/>
    <property type="molecule type" value="Genomic_DNA"/>
</dbReference>
<comment type="caution">
    <text evidence="1">The sequence shown here is derived from an EMBL/GenBank/DDBJ whole genome shotgun (WGS) entry which is preliminary data.</text>
</comment>
<dbReference type="AlphaFoldDB" id="A0AAV4PIK1"/>
<organism evidence="1 2">
    <name type="scientific">Caerostris extrusa</name>
    <name type="common">Bark spider</name>
    <name type="synonym">Caerostris bankana</name>
    <dbReference type="NCBI Taxonomy" id="172846"/>
    <lineage>
        <taxon>Eukaryota</taxon>
        <taxon>Metazoa</taxon>
        <taxon>Ecdysozoa</taxon>
        <taxon>Arthropoda</taxon>
        <taxon>Chelicerata</taxon>
        <taxon>Arachnida</taxon>
        <taxon>Araneae</taxon>
        <taxon>Araneomorphae</taxon>
        <taxon>Entelegynae</taxon>
        <taxon>Araneoidea</taxon>
        <taxon>Araneidae</taxon>
        <taxon>Caerostris</taxon>
    </lineage>
</organism>
<proteinExistence type="predicted"/>
<dbReference type="Proteomes" id="UP001054945">
    <property type="component" value="Unassembled WGS sequence"/>
</dbReference>
<reference evidence="1 2" key="1">
    <citation type="submission" date="2021-06" db="EMBL/GenBank/DDBJ databases">
        <title>Caerostris extrusa draft genome.</title>
        <authorList>
            <person name="Kono N."/>
            <person name="Arakawa K."/>
        </authorList>
    </citation>
    <scope>NUCLEOTIDE SEQUENCE [LARGE SCALE GENOMIC DNA]</scope>
</reference>